<feature type="compositionally biased region" description="Basic and acidic residues" evidence="1">
    <location>
        <begin position="70"/>
        <end position="85"/>
    </location>
</feature>
<feature type="compositionally biased region" description="Acidic residues" evidence="1">
    <location>
        <begin position="86"/>
        <end position="98"/>
    </location>
</feature>
<protein>
    <submittedName>
        <fullName evidence="3">Uncharacterized protein</fullName>
    </submittedName>
</protein>
<keyword evidence="2" id="KW-0472">Membrane</keyword>
<feature type="compositionally biased region" description="Acidic residues" evidence="1">
    <location>
        <begin position="182"/>
        <end position="193"/>
    </location>
</feature>
<accession>A0A433T2G1</accession>
<gene>
    <name evidence="3" type="ORF">EGW08_016484</name>
</gene>
<evidence type="ECO:0000313" key="3">
    <source>
        <dbReference type="EMBL" id="RUS75758.1"/>
    </source>
</evidence>
<feature type="transmembrane region" description="Helical" evidence="2">
    <location>
        <begin position="42"/>
        <end position="65"/>
    </location>
</feature>
<feature type="region of interest" description="Disordered" evidence="1">
    <location>
        <begin position="68"/>
        <end position="109"/>
    </location>
</feature>
<dbReference type="EMBL" id="RQTK01000714">
    <property type="protein sequence ID" value="RUS75758.1"/>
    <property type="molecule type" value="Genomic_DNA"/>
</dbReference>
<name>A0A433T2G1_ELYCH</name>
<organism evidence="3 4">
    <name type="scientific">Elysia chlorotica</name>
    <name type="common">Eastern emerald elysia</name>
    <name type="synonym">Sea slug</name>
    <dbReference type="NCBI Taxonomy" id="188477"/>
    <lineage>
        <taxon>Eukaryota</taxon>
        <taxon>Metazoa</taxon>
        <taxon>Spiralia</taxon>
        <taxon>Lophotrochozoa</taxon>
        <taxon>Mollusca</taxon>
        <taxon>Gastropoda</taxon>
        <taxon>Heterobranchia</taxon>
        <taxon>Euthyneura</taxon>
        <taxon>Panpulmonata</taxon>
        <taxon>Sacoglossa</taxon>
        <taxon>Placobranchoidea</taxon>
        <taxon>Plakobranchidae</taxon>
        <taxon>Elysia</taxon>
    </lineage>
</organism>
<proteinExistence type="predicted"/>
<feature type="compositionally biased region" description="Basic and acidic residues" evidence="1">
    <location>
        <begin position="158"/>
        <end position="167"/>
    </location>
</feature>
<keyword evidence="2" id="KW-0812">Transmembrane</keyword>
<keyword evidence="4" id="KW-1185">Reference proteome</keyword>
<sequence length="193" mass="21051">QNNTYGKNCSSVCRPDCHGGTSQVCNHLTGECLLAPPKEYHLAYMITGLVIVLVLVGLYVVADMLSEEDESKRKKNDDRSYRLNEPEEEELENSEMDEDLKSLEGEGPNSAMVSETHVAMSKSTLGESTPRRPMLSVALAIATKSQLSLAAAFNAARKSMEESEAKKSANNATLNQEREASDESETESSSESV</sequence>
<evidence type="ECO:0000256" key="1">
    <source>
        <dbReference type="SAM" id="MobiDB-lite"/>
    </source>
</evidence>
<feature type="non-terminal residue" evidence="3">
    <location>
        <position position="1"/>
    </location>
</feature>
<reference evidence="3 4" key="1">
    <citation type="submission" date="2019-01" db="EMBL/GenBank/DDBJ databases">
        <title>A draft genome assembly of the solar-powered sea slug Elysia chlorotica.</title>
        <authorList>
            <person name="Cai H."/>
            <person name="Li Q."/>
            <person name="Fang X."/>
            <person name="Li J."/>
            <person name="Curtis N.E."/>
            <person name="Altenburger A."/>
            <person name="Shibata T."/>
            <person name="Feng M."/>
            <person name="Maeda T."/>
            <person name="Schwartz J.A."/>
            <person name="Shigenobu S."/>
            <person name="Lundholm N."/>
            <person name="Nishiyama T."/>
            <person name="Yang H."/>
            <person name="Hasebe M."/>
            <person name="Li S."/>
            <person name="Pierce S.K."/>
            <person name="Wang J."/>
        </authorList>
    </citation>
    <scope>NUCLEOTIDE SEQUENCE [LARGE SCALE GENOMIC DNA]</scope>
    <source>
        <strain evidence="3">EC2010</strain>
        <tissue evidence="3">Whole organism of an adult</tissue>
    </source>
</reference>
<dbReference type="AlphaFoldDB" id="A0A433T2G1"/>
<evidence type="ECO:0000313" key="4">
    <source>
        <dbReference type="Proteomes" id="UP000271974"/>
    </source>
</evidence>
<comment type="caution">
    <text evidence="3">The sequence shown here is derived from an EMBL/GenBank/DDBJ whole genome shotgun (WGS) entry which is preliminary data.</text>
</comment>
<dbReference type="Proteomes" id="UP000271974">
    <property type="component" value="Unassembled WGS sequence"/>
</dbReference>
<evidence type="ECO:0000256" key="2">
    <source>
        <dbReference type="SAM" id="Phobius"/>
    </source>
</evidence>
<keyword evidence="2" id="KW-1133">Transmembrane helix</keyword>
<feature type="region of interest" description="Disordered" evidence="1">
    <location>
        <begin position="155"/>
        <end position="193"/>
    </location>
</feature>